<protein>
    <submittedName>
        <fullName evidence="2">(Mediterranean fruit fly) hypothetical protein</fullName>
    </submittedName>
</protein>
<proteinExistence type="predicted"/>
<feature type="compositionally biased region" description="Low complexity" evidence="1">
    <location>
        <begin position="183"/>
        <end position="195"/>
    </location>
</feature>
<feature type="compositionally biased region" description="Basic and acidic residues" evidence="1">
    <location>
        <begin position="204"/>
        <end position="213"/>
    </location>
</feature>
<keyword evidence="3" id="KW-1185">Reference proteome</keyword>
<accession>A0A811UT99</accession>
<evidence type="ECO:0000313" key="3">
    <source>
        <dbReference type="Proteomes" id="UP000606786"/>
    </source>
</evidence>
<dbReference type="EMBL" id="CAJHJT010000023">
    <property type="protein sequence ID" value="CAD7000986.1"/>
    <property type="molecule type" value="Genomic_DNA"/>
</dbReference>
<feature type="region of interest" description="Disordered" evidence="1">
    <location>
        <begin position="112"/>
        <end position="256"/>
    </location>
</feature>
<feature type="compositionally biased region" description="Polar residues" evidence="1">
    <location>
        <begin position="214"/>
        <end position="228"/>
    </location>
</feature>
<feature type="compositionally biased region" description="Basic residues" evidence="1">
    <location>
        <begin position="163"/>
        <end position="181"/>
    </location>
</feature>
<feature type="non-terminal residue" evidence="2">
    <location>
        <position position="256"/>
    </location>
</feature>
<gene>
    <name evidence="2" type="ORF">CCAP1982_LOCUS9459</name>
</gene>
<dbReference type="AlphaFoldDB" id="A0A811UT99"/>
<feature type="compositionally biased region" description="Basic and acidic residues" evidence="1">
    <location>
        <begin position="125"/>
        <end position="135"/>
    </location>
</feature>
<evidence type="ECO:0000313" key="2">
    <source>
        <dbReference type="EMBL" id="CAD7000986.1"/>
    </source>
</evidence>
<name>A0A811UT99_CERCA</name>
<evidence type="ECO:0000256" key="1">
    <source>
        <dbReference type="SAM" id="MobiDB-lite"/>
    </source>
</evidence>
<reference evidence="2" key="1">
    <citation type="submission" date="2020-11" db="EMBL/GenBank/DDBJ databases">
        <authorList>
            <person name="Whitehead M."/>
        </authorList>
    </citation>
    <scope>NUCLEOTIDE SEQUENCE</scope>
    <source>
        <strain evidence="2">EGII</strain>
    </source>
</reference>
<organism evidence="2 3">
    <name type="scientific">Ceratitis capitata</name>
    <name type="common">Mediterranean fruit fly</name>
    <name type="synonym">Tephritis capitata</name>
    <dbReference type="NCBI Taxonomy" id="7213"/>
    <lineage>
        <taxon>Eukaryota</taxon>
        <taxon>Metazoa</taxon>
        <taxon>Ecdysozoa</taxon>
        <taxon>Arthropoda</taxon>
        <taxon>Hexapoda</taxon>
        <taxon>Insecta</taxon>
        <taxon>Pterygota</taxon>
        <taxon>Neoptera</taxon>
        <taxon>Endopterygota</taxon>
        <taxon>Diptera</taxon>
        <taxon>Brachycera</taxon>
        <taxon>Muscomorpha</taxon>
        <taxon>Tephritoidea</taxon>
        <taxon>Tephritidae</taxon>
        <taxon>Ceratitis</taxon>
        <taxon>Ceratitis</taxon>
    </lineage>
</organism>
<dbReference type="Proteomes" id="UP000606786">
    <property type="component" value="Unassembled WGS sequence"/>
</dbReference>
<comment type="caution">
    <text evidence="2">The sequence shown here is derived from an EMBL/GenBank/DDBJ whole genome shotgun (WGS) entry which is preliminary data.</text>
</comment>
<sequence>MFKATSTCGSLKVRLRRLTEAEISAAQNEVQDTESETSTVEFIIHTGETTSDSNSDGETFGMVRAPTPIVISPDEEEEIRRGEIDITEENSQRPGDGYTEYTRRVTMTMKIFDDRVTNKQPHPTTRGDREHEALRRRPQRRGGDSAHPVSGGRPRVGAMVKGNCRHRSTGGRAQSSRRNRKVATANGRTNNNTTRLAKFHKHRPTTDRADNKNPGESGSATRQTTDVPTPSERRLVPHTNLWSRHDNHHVPSRKVK</sequence>